<keyword evidence="2" id="KW-1185">Reference proteome</keyword>
<accession>A0A6A6GLK7</accession>
<dbReference type="EMBL" id="ML992502">
    <property type="protein sequence ID" value="KAF2226642.1"/>
    <property type="molecule type" value="Genomic_DNA"/>
</dbReference>
<sequence length="81" mass="9112">MCAVFLCPGCITSHGGWLALRSYGKPSMPPLLRCSAYPLIVMSLFRSRSFETKSLRYGCQWLDTFIPGLIPRCLAHFARDV</sequence>
<protein>
    <submittedName>
        <fullName evidence="1">Uncharacterized protein</fullName>
    </submittedName>
</protein>
<proteinExistence type="predicted"/>
<evidence type="ECO:0000313" key="2">
    <source>
        <dbReference type="Proteomes" id="UP000799538"/>
    </source>
</evidence>
<gene>
    <name evidence="1" type="ORF">BDZ85DRAFT_256522</name>
</gene>
<dbReference type="AlphaFoldDB" id="A0A6A6GLK7"/>
<reference evidence="2" key="1">
    <citation type="journal article" date="2020" name="Stud. Mycol.">
        <title>101 Dothideomycetes genomes: A test case for predicting lifestyles and emergence of pathogens.</title>
        <authorList>
            <person name="Haridas S."/>
            <person name="Albert R."/>
            <person name="Binder M."/>
            <person name="Bloem J."/>
            <person name="LaButti K."/>
            <person name="Salamov A."/>
            <person name="Andreopoulos B."/>
            <person name="Baker S."/>
            <person name="Barry K."/>
            <person name="Bills G."/>
            <person name="Bluhm B."/>
            <person name="Cannon C."/>
            <person name="Castanera R."/>
            <person name="Culley D."/>
            <person name="Daum C."/>
            <person name="Ezra D."/>
            <person name="Gonzalez J."/>
            <person name="Henrissat B."/>
            <person name="Kuo A."/>
            <person name="Liang C."/>
            <person name="Lipzen A."/>
            <person name="Lutzoni F."/>
            <person name="Magnuson J."/>
            <person name="Mondo S."/>
            <person name="Nolan M."/>
            <person name="Ohm R."/>
            <person name="Pangilinan J."/>
            <person name="Park H.-J."/>
            <person name="Ramirez L."/>
            <person name="Alfaro M."/>
            <person name="Sun H."/>
            <person name="Tritt A."/>
            <person name="Yoshinaga Y."/>
            <person name="Zwiers L.-H."/>
            <person name="Turgeon B."/>
            <person name="Goodwin S."/>
            <person name="Spatafora J."/>
            <person name="Crous P."/>
            <person name="Grigoriev I."/>
        </authorList>
    </citation>
    <scope>NUCLEOTIDE SEQUENCE [LARGE SCALE GENOMIC DNA]</scope>
    <source>
        <strain evidence="2">CECT 20119</strain>
    </source>
</reference>
<dbReference type="Proteomes" id="UP000799538">
    <property type="component" value="Unassembled WGS sequence"/>
</dbReference>
<evidence type="ECO:0000313" key="1">
    <source>
        <dbReference type="EMBL" id="KAF2226642.1"/>
    </source>
</evidence>
<organism evidence="1 2">
    <name type="scientific">Elsinoe ampelina</name>
    <dbReference type="NCBI Taxonomy" id="302913"/>
    <lineage>
        <taxon>Eukaryota</taxon>
        <taxon>Fungi</taxon>
        <taxon>Dikarya</taxon>
        <taxon>Ascomycota</taxon>
        <taxon>Pezizomycotina</taxon>
        <taxon>Dothideomycetes</taxon>
        <taxon>Dothideomycetidae</taxon>
        <taxon>Myriangiales</taxon>
        <taxon>Elsinoaceae</taxon>
        <taxon>Elsinoe</taxon>
    </lineage>
</organism>
<name>A0A6A6GLK7_9PEZI</name>